<accession>M1Y061</accession>
<dbReference type="SMART" id="SM00388">
    <property type="entry name" value="HisKA"/>
    <property type="match status" value="1"/>
</dbReference>
<dbReference type="InterPro" id="IPR000014">
    <property type="entry name" value="PAS"/>
</dbReference>
<keyword evidence="4 12" id="KW-0808">Transferase</keyword>
<sequence length="610" mass="68454">MALPQTDLFVLHVDDDPAFVETAKAFLERESDRIAVRTATSPEEGVAILSDHTVDCIVSDYEMPQTNGIEFLRRIRNDYKDLPFILYTGKGSEEVASDAISADVTDYLQKESGTSQYEVLANRIENIVEQSHTRQELTRNRDLLARTERLAGVGGWEIDVETGEVRWTDGTYAIHDLDPHSEFEPTVETALEFYHPDDRAELEGLVERCMNTGENYDAECRLVTDDDRVRWVQTTGEGIKTDGEITTVRGAIFDITAQKEREQQLTDRTEKLKEATTDLVEQYRYLFEQAPVMGVITRLDDGAPLIDDCNHLFAETLGYKKDELVGEALETFYTSESRNALLEEGGYERALSGDFVREKRTLVTAEGEPIQTLLRSVPRTDGNKERLGTLAFYIDISEQEELRQKNERLEEFTSIVSHDLRNPLSKARGRVELAQNDCESDHLDAVIAAHDQMETLIEDLLTYARSGESSCDFENIDIAAICNECWQGAVREEATLEVDVDMSVQADWCRLRQLLENLFRNAVEHGGSGVNVTVGRLSQGFYIADDGEGIPPDEREDVLETGYSTDESGTGFGLSIVRQVADAHGWEMHLTESDAGGTRVEIIGVENMTG</sequence>
<dbReference type="PROSITE" id="PS50110">
    <property type="entry name" value="RESPONSE_REGULATORY"/>
    <property type="match status" value="1"/>
</dbReference>
<keyword evidence="13" id="KW-1185">Reference proteome</keyword>
<dbReference type="PANTHER" id="PTHR43711:SF1">
    <property type="entry name" value="HISTIDINE KINASE 1"/>
    <property type="match status" value="1"/>
</dbReference>
<keyword evidence="5 12" id="KW-0418">Kinase</keyword>
<protein>
    <recommendedName>
        <fullName evidence="2">histidine kinase</fullName>
        <ecNumber evidence="2">2.7.13.3</ecNumber>
    </recommendedName>
</protein>
<evidence type="ECO:0000313" key="13">
    <source>
        <dbReference type="Proteomes" id="UP000011867"/>
    </source>
</evidence>
<evidence type="ECO:0000313" key="12">
    <source>
        <dbReference type="EMBL" id="CCQ35827.1"/>
    </source>
</evidence>
<evidence type="ECO:0000256" key="6">
    <source>
        <dbReference type="ARBA" id="ARBA00023012"/>
    </source>
</evidence>
<dbReference type="InterPro" id="IPR035965">
    <property type="entry name" value="PAS-like_dom_sf"/>
</dbReference>
<dbReference type="GeneID" id="14650805"/>
<dbReference type="PROSITE" id="PS50112">
    <property type="entry name" value="PAS"/>
    <property type="match status" value="1"/>
</dbReference>
<dbReference type="Pfam" id="PF00072">
    <property type="entry name" value="Response_reg"/>
    <property type="match status" value="1"/>
</dbReference>
<dbReference type="InterPro" id="IPR003594">
    <property type="entry name" value="HATPase_dom"/>
</dbReference>
<comment type="catalytic activity">
    <reaction evidence="1">
        <text>ATP + protein L-histidine = ADP + protein N-phospho-L-histidine.</text>
        <dbReference type="EC" id="2.7.13.3"/>
    </reaction>
</comment>
<feature type="domain" description="PAC" evidence="11">
    <location>
        <begin position="216"/>
        <end position="267"/>
    </location>
</feature>
<dbReference type="InterPro" id="IPR000700">
    <property type="entry name" value="PAS-assoc_C"/>
</dbReference>
<dbReference type="Gene3D" id="3.30.450.20">
    <property type="entry name" value="PAS domain"/>
    <property type="match status" value="2"/>
</dbReference>
<evidence type="ECO:0000256" key="5">
    <source>
        <dbReference type="ARBA" id="ARBA00022777"/>
    </source>
</evidence>
<dbReference type="CDD" id="cd00130">
    <property type="entry name" value="PAS"/>
    <property type="match status" value="2"/>
</dbReference>
<dbReference type="InterPro" id="IPR003661">
    <property type="entry name" value="HisK_dim/P_dom"/>
</dbReference>
<dbReference type="Gene3D" id="2.10.70.100">
    <property type="match status" value="1"/>
</dbReference>
<dbReference type="InterPro" id="IPR050736">
    <property type="entry name" value="Sensor_HK_Regulatory"/>
</dbReference>
<organism evidence="12 13">
    <name type="scientific">Natronomonas moolapensis (strain DSM 18674 / CECT 7526 / JCM 14361 / 8.8.11)</name>
    <dbReference type="NCBI Taxonomy" id="268739"/>
    <lineage>
        <taxon>Archaea</taxon>
        <taxon>Methanobacteriati</taxon>
        <taxon>Methanobacteriota</taxon>
        <taxon>Stenosarchaea group</taxon>
        <taxon>Halobacteria</taxon>
        <taxon>Halobacteriales</taxon>
        <taxon>Natronomonadaceae</taxon>
        <taxon>Natronomonas</taxon>
    </lineage>
</organism>
<dbReference type="Pfam" id="PF00512">
    <property type="entry name" value="HisKA"/>
    <property type="match status" value="1"/>
</dbReference>
<dbReference type="InterPro" id="IPR001610">
    <property type="entry name" value="PAC"/>
</dbReference>
<dbReference type="CDD" id="cd00156">
    <property type="entry name" value="REC"/>
    <property type="match status" value="1"/>
</dbReference>
<dbReference type="InterPro" id="IPR011006">
    <property type="entry name" value="CheY-like_superfamily"/>
</dbReference>
<dbReference type="RefSeq" id="WP_015408667.1">
    <property type="nucleotide sequence ID" value="NC_020388.1"/>
</dbReference>
<dbReference type="Pfam" id="PF02518">
    <property type="entry name" value="HATPase_c"/>
    <property type="match status" value="1"/>
</dbReference>
<dbReference type="Gene3D" id="1.10.287.130">
    <property type="match status" value="1"/>
</dbReference>
<dbReference type="eggNOG" id="arCOG02387">
    <property type="taxonomic scope" value="Archaea"/>
</dbReference>
<dbReference type="SMART" id="SM00086">
    <property type="entry name" value="PAC"/>
    <property type="match status" value="2"/>
</dbReference>
<dbReference type="InterPro" id="IPR005467">
    <property type="entry name" value="His_kinase_dom"/>
</dbReference>
<dbReference type="OrthoDB" id="8127at2157"/>
<dbReference type="GO" id="GO:0000155">
    <property type="term" value="F:phosphorelay sensor kinase activity"/>
    <property type="evidence" value="ECO:0007669"/>
    <property type="project" value="InterPro"/>
</dbReference>
<dbReference type="InterPro" id="IPR001789">
    <property type="entry name" value="Sig_transdc_resp-reg_receiver"/>
</dbReference>
<dbReference type="SUPFAM" id="SSF55874">
    <property type="entry name" value="ATPase domain of HSP90 chaperone/DNA topoisomerase II/histidine kinase"/>
    <property type="match status" value="1"/>
</dbReference>
<dbReference type="Pfam" id="PF13426">
    <property type="entry name" value="PAS_9"/>
    <property type="match status" value="1"/>
</dbReference>
<proteinExistence type="predicted"/>
<dbReference type="PROSITE" id="PS50109">
    <property type="entry name" value="HIS_KIN"/>
    <property type="match status" value="1"/>
</dbReference>
<dbReference type="InterPro" id="IPR013655">
    <property type="entry name" value="PAS_fold_3"/>
</dbReference>
<evidence type="ECO:0000256" key="7">
    <source>
        <dbReference type="PROSITE-ProRule" id="PRU00169"/>
    </source>
</evidence>
<dbReference type="SUPFAM" id="SSF47384">
    <property type="entry name" value="Homodimeric domain of signal transducing histidine kinase"/>
    <property type="match status" value="1"/>
</dbReference>
<feature type="domain" description="Histidine kinase" evidence="8">
    <location>
        <begin position="415"/>
        <end position="602"/>
    </location>
</feature>
<dbReference type="STRING" id="268739.Nmlp_1632"/>
<dbReference type="EC" id="2.7.13.3" evidence="2"/>
<dbReference type="Proteomes" id="UP000011867">
    <property type="component" value="Chromosome"/>
</dbReference>
<dbReference type="SUPFAM" id="SSF55785">
    <property type="entry name" value="PYP-like sensor domain (PAS domain)"/>
    <property type="match status" value="2"/>
</dbReference>
<evidence type="ECO:0000259" key="8">
    <source>
        <dbReference type="PROSITE" id="PS50109"/>
    </source>
</evidence>
<evidence type="ECO:0000256" key="1">
    <source>
        <dbReference type="ARBA" id="ARBA00000085"/>
    </source>
</evidence>
<evidence type="ECO:0000256" key="2">
    <source>
        <dbReference type="ARBA" id="ARBA00012438"/>
    </source>
</evidence>
<evidence type="ECO:0000256" key="3">
    <source>
        <dbReference type="ARBA" id="ARBA00022553"/>
    </source>
</evidence>
<dbReference type="Pfam" id="PF08447">
    <property type="entry name" value="PAS_3"/>
    <property type="match status" value="1"/>
</dbReference>
<dbReference type="SMART" id="SM00448">
    <property type="entry name" value="REC"/>
    <property type="match status" value="1"/>
</dbReference>
<dbReference type="PRINTS" id="PR00344">
    <property type="entry name" value="BCTRLSENSOR"/>
</dbReference>
<dbReference type="Gene3D" id="3.40.50.2300">
    <property type="match status" value="1"/>
</dbReference>
<feature type="domain" description="PAC" evidence="11">
    <location>
        <begin position="356"/>
        <end position="408"/>
    </location>
</feature>
<dbReference type="SUPFAM" id="SSF52172">
    <property type="entry name" value="CheY-like"/>
    <property type="match status" value="1"/>
</dbReference>
<evidence type="ECO:0000259" key="10">
    <source>
        <dbReference type="PROSITE" id="PS50112"/>
    </source>
</evidence>
<feature type="domain" description="Response regulatory" evidence="9">
    <location>
        <begin position="9"/>
        <end position="125"/>
    </location>
</feature>
<dbReference type="HOGENOM" id="CLU_000445_114_58_2"/>
<dbReference type="SMART" id="SM00387">
    <property type="entry name" value="HATPase_c"/>
    <property type="match status" value="1"/>
</dbReference>
<gene>
    <name evidence="12" type="ordered locus">Nmlp_1632</name>
</gene>
<dbReference type="NCBIfam" id="TIGR00229">
    <property type="entry name" value="sensory_box"/>
    <property type="match status" value="2"/>
</dbReference>
<name>M1Y061_NATM8</name>
<dbReference type="PROSITE" id="PS50113">
    <property type="entry name" value="PAC"/>
    <property type="match status" value="2"/>
</dbReference>
<feature type="domain" description="PAS" evidence="10">
    <location>
        <begin position="310"/>
        <end position="354"/>
    </location>
</feature>
<keyword evidence="6" id="KW-0902">Two-component regulatory system</keyword>
<dbReference type="PANTHER" id="PTHR43711">
    <property type="entry name" value="TWO-COMPONENT HISTIDINE KINASE"/>
    <property type="match status" value="1"/>
</dbReference>
<dbReference type="InterPro" id="IPR004358">
    <property type="entry name" value="Sig_transdc_His_kin-like_C"/>
</dbReference>
<dbReference type="Gene3D" id="3.30.565.10">
    <property type="entry name" value="Histidine kinase-like ATPase, C-terminal domain"/>
    <property type="match status" value="1"/>
</dbReference>
<feature type="modified residue" description="4-aspartylphosphate" evidence="7">
    <location>
        <position position="60"/>
    </location>
</feature>
<reference evidence="12 13" key="1">
    <citation type="journal article" date="2013" name="Genome Announc.">
        <title>Genome of the haloarchaeon Natronomonas moolapensis, a neutrophilic member of a previously haloalkaliphilic genus.</title>
        <authorList>
            <person name="Dyall-Smith M.L."/>
            <person name="Pfeiffer F."/>
            <person name="Oberwinkler T."/>
            <person name="Klee K."/>
            <person name="Rampp M."/>
            <person name="Palm P."/>
            <person name="Gross K."/>
            <person name="Schuster S.C."/>
            <person name="Oesterhelt D."/>
        </authorList>
    </citation>
    <scope>NUCLEOTIDE SEQUENCE [LARGE SCALE GENOMIC DNA]</scope>
    <source>
        <strain evidence="13">DSM 18674 / JCM 14361 / 8.8.11</strain>
    </source>
</reference>
<dbReference type="InterPro" id="IPR036097">
    <property type="entry name" value="HisK_dim/P_sf"/>
</dbReference>
<dbReference type="KEGG" id="nmo:Nmlp_1632"/>
<dbReference type="InterPro" id="IPR036890">
    <property type="entry name" value="HATPase_C_sf"/>
</dbReference>
<evidence type="ECO:0000259" key="9">
    <source>
        <dbReference type="PROSITE" id="PS50110"/>
    </source>
</evidence>
<dbReference type="EMBL" id="HF582854">
    <property type="protein sequence ID" value="CCQ35827.1"/>
    <property type="molecule type" value="Genomic_DNA"/>
</dbReference>
<evidence type="ECO:0000256" key="4">
    <source>
        <dbReference type="ARBA" id="ARBA00022679"/>
    </source>
</evidence>
<evidence type="ECO:0000259" key="11">
    <source>
        <dbReference type="PROSITE" id="PS50113"/>
    </source>
</evidence>
<dbReference type="AlphaFoldDB" id="M1Y061"/>
<dbReference type="CDD" id="cd00082">
    <property type="entry name" value="HisKA"/>
    <property type="match status" value="1"/>
</dbReference>
<keyword evidence="3 7" id="KW-0597">Phosphoprotein</keyword>
<dbReference type="CDD" id="cd00075">
    <property type="entry name" value="HATPase"/>
    <property type="match status" value="1"/>
</dbReference>